<dbReference type="GO" id="GO:0005739">
    <property type="term" value="C:mitochondrion"/>
    <property type="evidence" value="ECO:0000318"/>
    <property type="project" value="GO_Central"/>
</dbReference>
<organism evidence="5 6">
    <name type="scientific">Klebsormidium nitens</name>
    <name type="common">Green alga</name>
    <name type="synonym">Ulothrix nitens</name>
    <dbReference type="NCBI Taxonomy" id="105231"/>
    <lineage>
        <taxon>Eukaryota</taxon>
        <taxon>Viridiplantae</taxon>
        <taxon>Streptophyta</taxon>
        <taxon>Klebsormidiophyceae</taxon>
        <taxon>Klebsormidiales</taxon>
        <taxon>Klebsormidiaceae</taxon>
        <taxon>Klebsormidium</taxon>
    </lineage>
</organism>
<keyword evidence="2" id="KW-0274">FAD</keyword>
<dbReference type="Pfam" id="PF01494">
    <property type="entry name" value="FAD_binding_3"/>
    <property type="match status" value="2"/>
</dbReference>
<evidence type="ECO:0000313" key="6">
    <source>
        <dbReference type="Proteomes" id="UP000054558"/>
    </source>
</evidence>
<feature type="domain" description="FAD-binding" evidence="4">
    <location>
        <begin position="52"/>
        <end position="178"/>
    </location>
</feature>
<keyword evidence="5" id="KW-0503">Monooxygenase</keyword>
<dbReference type="SUPFAM" id="SSF51905">
    <property type="entry name" value="FAD/NAD(P)-binding domain"/>
    <property type="match status" value="1"/>
</dbReference>
<proteinExistence type="predicted"/>
<dbReference type="GO" id="GO:0071949">
    <property type="term" value="F:FAD binding"/>
    <property type="evidence" value="ECO:0007669"/>
    <property type="project" value="InterPro"/>
</dbReference>
<accession>A0A1Y1HT75</accession>
<keyword evidence="1" id="KW-0285">Flavoprotein</keyword>
<dbReference type="InterPro" id="IPR050641">
    <property type="entry name" value="RIFMO-like"/>
</dbReference>
<keyword evidence="5" id="KW-0830">Ubiquinone</keyword>
<dbReference type="Gene3D" id="3.50.50.60">
    <property type="entry name" value="FAD/NAD(P)-binding domain"/>
    <property type="match status" value="2"/>
</dbReference>
<dbReference type="GO" id="GO:0006744">
    <property type="term" value="P:ubiquinone biosynthetic process"/>
    <property type="evidence" value="ECO:0000318"/>
    <property type="project" value="GO_Central"/>
</dbReference>
<evidence type="ECO:0000256" key="2">
    <source>
        <dbReference type="ARBA" id="ARBA00022827"/>
    </source>
</evidence>
<sequence length="774" mass="84534">MSATVAMRKLLTGALHWGRPSHARRSFTSSPSFLATSPPSNLPASGHPRKVDTDVLIVGGGPVGLSLSILLSNLGVRSLLVEKRLHPTTHPQAHFINNRTMEIFRHMGDVATTIGREQPPLEEWRRFIYCHTMTGTVLGQVDHFSDQTARPNMSPVSVAHFSQNKLVPLLLRSAKALEKEARGSAQDVGGSAGDDDLAGGFEGLGCILEGYKCMAFETAAGGVLSRVVPFNQALQESASEHTNPLSTVDQLGTRVARDQPNTARPHSINVHSRFLIAADGASSGIRSRLRISLEGDGAIESLLSVHFECRGLHEKLNGRQAMLYFVFNEDVIMVVVAHDLRKGEFVAQIPFYPPQQRPEEYTPEVCRDMIQKAIGDANSPVLVRSIRPWTMTAQVAEKYADKSGRVFLMGDAAHRFPPAGGFGMNTGIQDAHNLAWKLAAVIRGVSDVSFMRTYEQERRPIAEANTALSVSNFKGAMAIPSALGLDPAAAKLLLRTLNRPPISLLPATYQRELLERGLALGRAQMSPLLLNANNPVGRARLAEVARIIREGESLQLQFPAEDLGFRYTQGALWTGVPDVIERAERANAMGRRTGYEPDTRPGFRLPHCELAVGLIDIETGAVSATKDTVSTLDLTDSGQLFLRLIVSVDRDGADWKRALADLQSLLPFPIRGAVIWPDGAKADSQEISGNRSERTSPIGNEETDQSVLHLVDVHESWAAMPRIGPGVILLVRPDGHIAWRSTVDELRELADVNEGGVLQDIFSVRHHNLQYSKI</sequence>
<dbReference type="OrthoDB" id="1716816at2759"/>
<name>A0A1Y1HT75_KLENI</name>
<dbReference type="Gene3D" id="3.30.9.10">
    <property type="entry name" value="D-Amino Acid Oxidase, subunit A, domain 2"/>
    <property type="match status" value="1"/>
</dbReference>
<dbReference type="InterPro" id="IPR002938">
    <property type="entry name" value="FAD-bd"/>
</dbReference>
<dbReference type="GO" id="GO:0016709">
    <property type="term" value="F:oxidoreductase activity, acting on paired donors, with incorporation or reduction of molecular oxygen, NAD(P)H as one donor, and incorporation of one atom of oxygen"/>
    <property type="evidence" value="ECO:0007669"/>
    <property type="project" value="UniProtKB-ARBA"/>
</dbReference>
<keyword evidence="5" id="KW-0560">Oxidoreductase</keyword>
<dbReference type="InterPro" id="IPR036188">
    <property type="entry name" value="FAD/NAD-bd_sf"/>
</dbReference>
<evidence type="ECO:0000313" key="5">
    <source>
        <dbReference type="EMBL" id="GAQ79756.1"/>
    </source>
</evidence>
<dbReference type="GO" id="GO:0008682">
    <property type="term" value="F:3-demethoxyubiquinol 3-hydroxylase activity"/>
    <property type="evidence" value="ECO:0000318"/>
    <property type="project" value="GO_Central"/>
</dbReference>
<dbReference type="PANTHER" id="PTHR43004:SF6">
    <property type="entry name" value="FAD_NAD(P)-BINDING OXIDOREDUCTASE FAMILY PROTEIN"/>
    <property type="match status" value="1"/>
</dbReference>
<reference evidence="5 6" key="1">
    <citation type="journal article" date="2014" name="Nat. Commun.">
        <title>Klebsormidium flaccidum genome reveals primary factors for plant terrestrial adaptation.</title>
        <authorList>
            <person name="Hori K."/>
            <person name="Maruyama F."/>
            <person name="Fujisawa T."/>
            <person name="Togashi T."/>
            <person name="Yamamoto N."/>
            <person name="Seo M."/>
            <person name="Sato S."/>
            <person name="Yamada T."/>
            <person name="Mori H."/>
            <person name="Tajima N."/>
            <person name="Moriyama T."/>
            <person name="Ikeuchi M."/>
            <person name="Watanabe M."/>
            <person name="Wada H."/>
            <person name="Kobayashi K."/>
            <person name="Saito M."/>
            <person name="Masuda T."/>
            <person name="Sasaki-Sekimoto Y."/>
            <person name="Mashiguchi K."/>
            <person name="Awai K."/>
            <person name="Shimojima M."/>
            <person name="Masuda S."/>
            <person name="Iwai M."/>
            <person name="Nobusawa T."/>
            <person name="Narise T."/>
            <person name="Kondo S."/>
            <person name="Saito H."/>
            <person name="Sato R."/>
            <person name="Murakawa M."/>
            <person name="Ihara Y."/>
            <person name="Oshima-Yamada Y."/>
            <person name="Ohtaka K."/>
            <person name="Satoh M."/>
            <person name="Sonobe K."/>
            <person name="Ishii M."/>
            <person name="Ohtani R."/>
            <person name="Kanamori-Sato M."/>
            <person name="Honoki R."/>
            <person name="Miyazaki D."/>
            <person name="Mochizuki H."/>
            <person name="Umetsu J."/>
            <person name="Higashi K."/>
            <person name="Shibata D."/>
            <person name="Kamiya Y."/>
            <person name="Sato N."/>
            <person name="Nakamura Y."/>
            <person name="Tabata S."/>
            <person name="Ida S."/>
            <person name="Kurokawa K."/>
            <person name="Ohta H."/>
        </authorList>
    </citation>
    <scope>NUCLEOTIDE SEQUENCE [LARGE SCALE GENOMIC DNA]</scope>
    <source>
        <strain evidence="5 6">NIES-2285</strain>
    </source>
</reference>
<dbReference type="PRINTS" id="PR00420">
    <property type="entry name" value="RNGMNOXGNASE"/>
</dbReference>
<dbReference type="AlphaFoldDB" id="A0A1Y1HT75"/>
<evidence type="ECO:0000256" key="3">
    <source>
        <dbReference type="SAM" id="MobiDB-lite"/>
    </source>
</evidence>
<evidence type="ECO:0000256" key="1">
    <source>
        <dbReference type="ARBA" id="ARBA00022630"/>
    </source>
</evidence>
<dbReference type="EMBL" id="DF236986">
    <property type="protein sequence ID" value="GAQ79756.1"/>
    <property type="molecule type" value="Genomic_DNA"/>
</dbReference>
<keyword evidence="6" id="KW-1185">Reference proteome</keyword>
<evidence type="ECO:0000259" key="4">
    <source>
        <dbReference type="Pfam" id="PF01494"/>
    </source>
</evidence>
<dbReference type="STRING" id="105231.A0A1Y1HT75"/>
<feature type="region of interest" description="Disordered" evidence="3">
    <location>
        <begin position="682"/>
        <end position="701"/>
    </location>
</feature>
<feature type="compositionally biased region" description="Polar residues" evidence="3">
    <location>
        <begin position="685"/>
        <end position="698"/>
    </location>
</feature>
<dbReference type="PANTHER" id="PTHR43004">
    <property type="entry name" value="TRK SYSTEM POTASSIUM UPTAKE PROTEIN"/>
    <property type="match status" value="1"/>
</dbReference>
<dbReference type="Gene3D" id="3.40.30.120">
    <property type="match status" value="1"/>
</dbReference>
<feature type="domain" description="FAD-binding" evidence="4">
    <location>
        <begin position="268"/>
        <end position="467"/>
    </location>
</feature>
<feature type="compositionally biased region" description="Polar residues" evidence="3">
    <location>
        <begin position="28"/>
        <end position="43"/>
    </location>
</feature>
<feature type="region of interest" description="Disordered" evidence="3">
    <location>
        <begin position="28"/>
        <end position="47"/>
    </location>
</feature>
<dbReference type="OMA" id="HMQHTRW"/>
<protein>
    <submittedName>
        <fullName evidence="5">Monooxygenase involved in coenzyme Q (Ubiquinone) biosynthesis</fullName>
    </submittedName>
</protein>
<gene>
    <name evidence="5" type="ORF">KFL_000370300</name>
</gene>
<dbReference type="Proteomes" id="UP000054558">
    <property type="component" value="Unassembled WGS sequence"/>
</dbReference>